<dbReference type="InterPro" id="IPR050109">
    <property type="entry name" value="HTH-type_TetR-like_transc_reg"/>
</dbReference>
<dbReference type="PANTHER" id="PTHR30055:SF240">
    <property type="entry name" value="HTH-TYPE TRANSCRIPTIONAL REGULATOR ACRR"/>
    <property type="match status" value="1"/>
</dbReference>
<evidence type="ECO:0000256" key="3">
    <source>
        <dbReference type="ARBA" id="ARBA00023163"/>
    </source>
</evidence>
<keyword evidence="3" id="KW-0804">Transcription</keyword>
<dbReference type="RefSeq" id="WP_012469118.1">
    <property type="nucleotide sequence ID" value="NC_010814.1"/>
</dbReference>
<dbReference type="Gene3D" id="1.10.357.10">
    <property type="entry name" value="Tetracycline Repressor, domain 2"/>
    <property type="match status" value="1"/>
</dbReference>
<dbReference type="KEGG" id="glo:Glov_1045"/>
<dbReference type="InterPro" id="IPR001647">
    <property type="entry name" value="HTH_TetR"/>
</dbReference>
<dbReference type="AlphaFoldDB" id="B3E644"/>
<keyword evidence="2 4" id="KW-0238">DNA-binding</keyword>
<evidence type="ECO:0000259" key="5">
    <source>
        <dbReference type="PROSITE" id="PS50977"/>
    </source>
</evidence>
<organism evidence="6 7">
    <name type="scientific">Trichlorobacter lovleyi (strain ATCC BAA-1151 / DSM 17278 / SZ)</name>
    <name type="common">Geobacter lovleyi</name>
    <dbReference type="NCBI Taxonomy" id="398767"/>
    <lineage>
        <taxon>Bacteria</taxon>
        <taxon>Pseudomonadati</taxon>
        <taxon>Thermodesulfobacteriota</taxon>
        <taxon>Desulfuromonadia</taxon>
        <taxon>Geobacterales</taxon>
        <taxon>Geobacteraceae</taxon>
        <taxon>Trichlorobacter</taxon>
    </lineage>
</organism>
<reference evidence="6 7" key="1">
    <citation type="submission" date="2008-05" db="EMBL/GenBank/DDBJ databases">
        <title>Complete sequence of chromosome of Geobacter lovleyi SZ.</title>
        <authorList>
            <consortium name="US DOE Joint Genome Institute"/>
            <person name="Lucas S."/>
            <person name="Copeland A."/>
            <person name="Lapidus A."/>
            <person name="Glavina del Rio T."/>
            <person name="Dalin E."/>
            <person name="Tice H."/>
            <person name="Bruce D."/>
            <person name="Goodwin L."/>
            <person name="Pitluck S."/>
            <person name="Chertkov O."/>
            <person name="Meincke L."/>
            <person name="Brettin T."/>
            <person name="Detter J.C."/>
            <person name="Han C."/>
            <person name="Tapia R."/>
            <person name="Kuske C.R."/>
            <person name="Schmutz J."/>
            <person name="Larimer F."/>
            <person name="Land M."/>
            <person name="Hauser L."/>
            <person name="Kyrpides N."/>
            <person name="Mikhailova N."/>
            <person name="Sung Y."/>
            <person name="Fletcher K.E."/>
            <person name="Ritalahti K.M."/>
            <person name="Loeffler F.E."/>
            <person name="Richardson P."/>
        </authorList>
    </citation>
    <scope>NUCLEOTIDE SEQUENCE [LARGE SCALE GENOMIC DNA]</scope>
    <source>
        <strain evidence="7">ATCC BAA-1151 / DSM 17278 / SZ</strain>
    </source>
</reference>
<dbReference type="PROSITE" id="PS50977">
    <property type="entry name" value="HTH_TETR_2"/>
    <property type="match status" value="1"/>
</dbReference>
<keyword evidence="1" id="KW-0805">Transcription regulation</keyword>
<evidence type="ECO:0000313" key="7">
    <source>
        <dbReference type="Proteomes" id="UP000002420"/>
    </source>
</evidence>
<dbReference type="EMBL" id="CP001089">
    <property type="protein sequence ID" value="ACD94768.1"/>
    <property type="molecule type" value="Genomic_DNA"/>
</dbReference>
<dbReference type="Pfam" id="PF00440">
    <property type="entry name" value="TetR_N"/>
    <property type="match status" value="1"/>
</dbReference>
<name>B3E644_TRIL1</name>
<proteinExistence type="predicted"/>
<keyword evidence="7" id="KW-1185">Reference proteome</keyword>
<dbReference type="GO" id="GO:0000976">
    <property type="term" value="F:transcription cis-regulatory region binding"/>
    <property type="evidence" value="ECO:0007669"/>
    <property type="project" value="TreeGrafter"/>
</dbReference>
<sequence>MKSQNVLEKKVTHVRQAEIVQAALSVIGRLGVSGLTIHEVALSAGMSEANIYRHFRNKQEVVKALVEFIGGQVTSRAAQLAGSSGKPLDKLEKVILAHTEMIARNPGIPRLLFSDGGIATGGRIAQIMSSRIESLLDTLAGLLEAAATEGAVREGIASRETAVTILGMIQFSVLRWIGNQTEGKLVDEVALLWGNFRRLLERQ</sequence>
<dbReference type="InterPro" id="IPR009057">
    <property type="entry name" value="Homeodomain-like_sf"/>
</dbReference>
<evidence type="ECO:0000313" key="6">
    <source>
        <dbReference type="EMBL" id="ACD94768.1"/>
    </source>
</evidence>
<dbReference type="InterPro" id="IPR036271">
    <property type="entry name" value="Tet_transcr_reg_TetR-rel_C_sf"/>
</dbReference>
<protein>
    <submittedName>
        <fullName evidence="6">Transcriptional regulator, TetR family</fullName>
    </submittedName>
</protein>
<dbReference type="Proteomes" id="UP000002420">
    <property type="component" value="Chromosome"/>
</dbReference>
<dbReference type="SUPFAM" id="SSF46689">
    <property type="entry name" value="Homeodomain-like"/>
    <property type="match status" value="1"/>
</dbReference>
<feature type="DNA-binding region" description="H-T-H motif" evidence="4">
    <location>
        <begin position="36"/>
        <end position="55"/>
    </location>
</feature>
<feature type="domain" description="HTH tetR-type" evidence="5">
    <location>
        <begin position="13"/>
        <end position="73"/>
    </location>
</feature>
<evidence type="ECO:0000256" key="4">
    <source>
        <dbReference type="PROSITE-ProRule" id="PRU00335"/>
    </source>
</evidence>
<dbReference type="PANTHER" id="PTHR30055">
    <property type="entry name" value="HTH-TYPE TRANSCRIPTIONAL REGULATOR RUTR"/>
    <property type="match status" value="1"/>
</dbReference>
<dbReference type="eggNOG" id="COG1309">
    <property type="taxonomic scope" value="Bacteria"/>
</dbReference>
<gene>
    <name evidence="6" type="ordered locus">Glov_1045</name>
</gene>
<dbReference type="OrthoDB" id="3249at2"/>
<dbReference type="STRING" id="398767.Glov_1045"/>
<evidence type="ECO:0000256" key="1">
    <source>
        <dbReference type="ARBA" id="ARBA00023015"/>
    </source>
</evidence>
<evidence type="ECO:0000256" key="2">
    <source>
        <dbReference type="ARBA" id="ARBA00023125"/>
    </source>
</evidence>
<accession>B3E644</accession>
<dbReference type="HOGENOM" id="CLU_069356_12_3_7"/>
<dbReference type="PRINTS" id="PR00455">
    <property type="entry name" value="HTHTETR"/>
</dbReference>
<dbReference type="GO" id="GO:0003700">
    <property type="term" value="F:DNA-binding transcription factor activity"/>
    <property type="evidence" value="ECO:0007669"/>
    <property type="project" value="TreeGrafter"/>
</dbReference>
<dbReference type="SUPFAM" id="SSF48498">
    <property type="entry name" value="Tetracyclin repressor-like, C-terminal domain"/>
    <property type="match status" value="1"/>
</dbReference>